<evidence type="ECO:0000256" key="2">
    <source>
        <dbReference type="ARBA" id="ARBA00023015"/>
    </source>
</evidence>
<feature type="compositionally biased region" description="Basic and acidic residues" evidence="6">
    <location>
        <begin position="263"/>
        <end position="277"/>
    </location>
</feature>
<dbReference type="GO" id="GO:0003677">
    <property type="term" value="F:DNA binding"/>
    <property type="evidence" value="ECO:0007669"/>
    <property type="project" value="UniProtKB-KW"/>
</dbReference>
<evidence type="ECO:0000313" key="9">
    <source>
        <dbReference type="Proteomes" id="UP001054889"/>
    </source>
</evidence>
<evidence type="ECO:0000313" key="8">
    <source>
        <dbReference type="EMBL" id="GJN33537.1"/>
    </source>
</evidence>
<feature type="domain" description="AP2/ERF" evidence="7">
    <location>
        <begin position="89"/>
        <end position="146"/>
    </location>
</feature>
<reference evidence="8" key="1">
    <citation type="journal article" date="2018" name="DNA Res.">
        <title>Multiple hybrid de novo genome assembly of finger millet, an orphan allotetraploid crop.</title>
        <authorList>
            <person name="Hatakeyama M."/>
            <person name="Aluri S."/>
            <person name="Balachadran M.T."/>
            <person name="Sivarajan S.R."/>
            <person name="Patrignani A."/>
            <person name="Gruter S."/>
            <person name="Poveda L."/>
            <person name="Shimizu-Inatsugi R."/>
            <person name="Baeten J."/>
            <person name="Francoijs K.J."/>
            <person name="Nataraja K.N."/>
            <person name="Reddy Y.A.N."/>
            <person name="Phadnis S."/>
            <person name="Ravikumar R.L."/>
            <person name="Schlapbach R."/>
            <person name="Sreeman S.M."/>
            <person name="Shimizu K.K."/>
        </authorList>
    </citation>
    <scope>NUCLEOTIDE SEQUENCE</scope>
</reference>
<dbReference type="Gene3D" id="3.30.730.10">
    <property type="entry name" value="AP2/ERF domain"/>
    <property type="match status" value="1"/>
</dbReference>
<dbReference type="Proteomes" id="UP001054889">
    <property type="component" value="Unassembled WGS sequence"/>
</dbReference>
<dbReference type="AlphaFoldDB" id="A0AAV5FF03"/>
<name>A0AAV5FF03_ELECO</name>
<organism evidence="8 9">
    <name type="scientific">Eleusine coracana subsp. coracana</name>
    <dbReference type="NCBI Taxonomy" id="191504"/>
    <lineage>
        <taxon>Eukaryota</taxon>
        <taxon>Viridiplantae</taxon>
        <taxon>Streptophyta</taxon>
        <taxon>Embryophyta</taxon>
        <taxon>Tracheophyta</taxon>
        <taxon>Spermatophyta</taxon>
        <taxon>Magnoliopsida</taxon>
        <taxon>Liliopsida</taxon>
        <taxon>Poales</taxon>
        <taxon>Poaceae</taxon>
        <taxon>PACMAD clade</taxon>
        <taxon>Chloridoideae</taxon>
        <taxon>Cynodonteae</taxon>
        <taxon>Eleusininae</taxon>
        <taxon>Eleusine</taxon>
    </lineage>
</organism>
<keyword evidence="9" id="KW-1185">Reference proteome</keyword>
<dbReference type="InterPro" id="IPR001471">
    <property type="entry name" value="AP2/ERF_dom"/>
</dbReference>
<dbReference type="GO" id="GO:0003700">
    <property type="term" value="F:DNA-binding transcription factor activity"/>
    <property type="evidence" value="ECO:0007669"/>
    <property type="project" value="InterPro"/>
</dbReference>
<evidence type="ECO:0000256" key="4">
    <source>
        <dbReference type="ARBA" id="ARBA00023163"/>
    </source>
</evidence>
<evidence type="ECO:0000256" key="1">
    <source>
        <dbReference type="ARBA" id="ARBA00004123"/>
    </source>
</evidence>
<reference evidence="8" key="2">
    <citation type="submission" date="2021-12" db="EMBL/GenBank/DDBJ databases">
        <title>Resequencing data analysis of finger millet.</title>
        <authorList>
            <person name="Hatakeyama M."/>
            <person name="Aluri S."/>
            <person name="Balachadran M.T."/>
            <person name="Sivarajan S.R."/>
            <person name="Poveda L."/>
            <person name="Shimizu-Inatsugi R."/>
            <person name="Schlapbach R."/>
            <person name="Sreeman S.M."/>
            <person name="Shimizu K.K."/>
        </authorList>
    </citation>
    <scope>NUCLEOTIDE SEQUENCE</scope>
</reference>
<evidence type="ECO:0000256" key="5">
    <source>
        <dbReference type="ARBA" id="ARBA00023242"/>
    </source>
</evidence>
<feature type="compositionally biased region" description="Basic and acidic residues" evidence="6">
    <location>
        <begin position="28"/>
        <end position="59"/>
    </location>
</feature>
<feature type="region of interest" description="Disordered" evidence="6">
    <location>
        <begin position="247"/>
        <end position="280"/>
    </location>
</feature>
<keyword evidence="2" id="KW-0805">Transcription regulation</keyword>
<dbReference type="PROSITE" id="PS51032">
    <property type="entry name" value="AP2_ERF"/>
    <property type="match status" value="1"/>
</dbReference>
<comment type="caution">
    <text evidence="8">The sequence shown here is derived from an EMBL/GenBank/DDBJ whole genome shotgun (WGS) entry which is preliminary data.</text>
</comment>
<evidence type="ECO:0000256" key="6">
    <source>
        <dbReference type="SAM" id="MobiDB-lite"/>
    </source>
</evidence>
<dbReference type="SUPFAM" id="SSF54171">
    <property type="entry name" value="DNA-binding domain"/>
    <property type="match status" value="1"/>
</dbReference>
<protein>
    <recommendedName>
        <fullName evidence="7">AP2/ERF domain-containing protein</fullName>
    </recommendedName>
</protein>
<comment type="subcellular location">
    <subcellularLocation>
        <location evidence="1">Nucleus</location>
    </subcellularLocation>
</comment>
<keyword evidence="5" id="KW-0539">Nucleus</keyword>
<dbReference type="SMART" id="SM00380">
    <property type="entry name" value="AP2"/>
    <property type="match status" value="1"/>
</dbReference>
<dbReference type="InterPro" id="IPR016177">
    <property type="entry name" value="DNA-bd_dom_sf"/>
</dbReference>
<evidence type="ECO:0000259" key="7">
    <source>
        <dbReference type="PROSITE" id="PS51032"/>
    </source>
</evidence>
<dbReference type="InterPro" id="IPR036955">
    <property type="entry name" value="AP2/ERF_dom_sf"/>
</dbReference>
<gene>
    <name evidence="8" type="primary">gb22148</name>
    <name evidence="8" type="ORF">PR202_gb22148</name>
</gene>
<dbReference type="EMBL" id="BQKI01000085">
    <property type="protein sequence ID" value="GJN33537.1"/>
    <property type="molecule type" value="Genomic_DNA"/>
</dbReference>
<sequence>MPIARRGSPCCTRASPIRASSGFSWNQAHEREEKAARRAAEREKAEEAAAQEVEPRAPRGDQQSTMTKTNDLNLTLLRRRRRRCRHRRLYRGVRLEPDGRWSAHVLDGDGGEGRLIGHFGKETHAALAHDRVALVLDGGARAINFRPSFSAMERRFLRLRCTEEFVLRAVLDHTYDMEYDSFLRAEFDEYLCGNAGEETARAVVELVARERRWWERHCHDNETAAHSCTEAHEREEKAARLAVEEREKAAAAQEVEPPGADPAIDRHQEEERSEPADPCRAVRSWSGRTLLRSLKRWLPRTWFDDPLELQVPLLNVYGPCSQPTTTS</sequence>
<evidence type="ECO:0000256" key="3">
    <source>
        <dbReference type="ARBA" id="ARBA00023125"/>
    </source>
</evidence>
<feature type="compositionally biased region" description="Polar residues" evidence="6">
    <location>
        <begin position="61"/>
        <end position="71"/>
    </location>
</feature>
<dbReference type="GO" id="GO:0005634">
    <property type="term" value="C:nucleus"/>
    <property type="evidence" value="ECO:0007669"/>
    <property type="project" value="UniProtKB-SubCell"/>
</dbReference>
<keyword evidence="3" id="KW-0238">DNA-binding</keyword>
<accession>A0AAV5FF03</accession>
<keyword evidence="4" id="KW-0804">Transcription</keyword>
<feature type="region of interest" description="Disordered" evidence="6">
    <location>
        <begin position="1"/>
        <end position="72"/>
    </location>
</feature>
<proteinExistence type="predicted"/>